<dbReference type="KEGG" id="abs:AZOBR_200109"/>
<dbReference type="RefSeq" id="WP_014241577.1">
    <property type="nucleotide sequence ID" value="NC_016617.1"/>
</dbReference>
<dbReference type="AlphaFoldDB" id="A0A9P1JTC7"/>
<keyword evidence="2" id="KW-1185">Reference proteome</keyword>
<protein>
    <submittedName>
        <fullName evidence="1">Uncharacterized protein</fullName>
    </submittedName>
</protein>
<organism evidence="1 2">
    <name type="scientific">Azospirillum baldaniorum</name>
    <dbReference type="NCBI Taxonomy" id="1064539"/>
    <lineage>
        <taxon>Bacteria</taxon>
        <taxon>Pseudomonadati</taxon>
        <taxon>Pseudomonadota</taxon>
        <taxon>Alphaproteobacteria</taxon>
        <taxon>Rhodospirillales</taxon>
        <taxon>Azospirillaceae</taxon>
        <taxon>Azospirillum</taxon>
    </lineage>
</organism>
<evidence type="ECO:0000313" key="2">
    <source>
        <dbReference type="Proteomes" id="UP000007319"/>
    </source>
</evidence>
<evidence type="ECO:0000313" key="1">
    <source>
        <dbReference type="EMBL" id="CCC99404.1"/>
    </source>
</evidence>
<dbReference type="Proteomes" id="UP000007319">
    <property type="component" value="Chromosome"/>
</dbReference>
<sequence>MAYDKGPQDIPIPDAVVHEAEAAALDTVSFARRHLPPEWFAVMETVLKRQEDAAKALNRAQDPRALK</sequence>
<proteinExistence type="predicted"/>
<gene>
    <name evidence="1" type="ORF">AZOBR_200109</name>
</gene>
<accession>A0A9P1JTC7</accession>
<dbReference type="EMBL" id="HE577327">
    <property type="protein sequence ID" value="CCC99404.1"/>
    <property type="molecule type" value="Genomic_DNA"/>
</dbReference>
<name>A0A9P1JTC7_9PROT</name>
<reference evidence="1 2" key="1">
    <citation type="journal article" date="2011" name="PLoS Genet.">
        <title>Azospirillum genomes reveal transition of bacteria from aquatic to terrestrial environments.</title>
        <authorList>
            <person name="Wisniewski-Dye F."/>
            <person name="Borziak K."/>
            <person name="Khalsa-Moyers G."/>
            <person name="Alexandre G."/>
            <person name="Sukharnikov L.O."/>
            <person name="Wuichet K."/>
            <person name="Hurst G.B."/>
            <person name="McDonald W.H."/>
            <person name="Robertson J.S."/>
            <person name="Barbe V."/>
            <person name="Calteau A."/>
            <person name="Rouy Z."/>
            <person name="Mangenot S."/>
            <person name="Prigent-Combaret C."/>
            <person name="Normand P."/>
            <person name="Boyer M."/>
            <person name="Siguier P."/>
            <person name="Dessaux Y."/>
            <person name="Elmerich C."/>
            <person name="Condemine G."/>
            <person name="Krishnen G."/>
            <person name="Kennedy I."/>
            <person name="Paterson A.H."/>
            <person name="Gonzalez V."/>
            <person name="Mavingui P."/>
            <person name="Zhulin I.B."/>
        </authorList>
    </citation>
    <scope>NUCLEOTIDE SEQUENCE [LARGE SCALE GENOMIC DNA]</scope>
    <source>
        <strain evidence="1 2">Sp245</strain>
    </source>
</reference>